<sequence length="297" mass="33313">MGFAANCGYRKLLVLSGLTKRSSLANWAFPEEYKPDYYVDNLSSLSAQEQEDFLNSFDQVLCDVDGVLWLFYDNIPGAEDALKSLKKLGKKIIFVSNNCLKSPENYCNYLKSAVGMQPMRKEMENAGLKIAEYAPNSMEESLLKFLELCVADNEQVGAVVVDVDVNINYLKLQKAATYLMRPDVIFITGGSDTKLVFGPKRTLIGPGYFHNILTDISGRKPLCLAKPSTNLNDFLKEKYKIENPSRVLFIGDSILDDMAFAANCGYKKLLVLSGLAQKDSVTNWTFPEEYKPDYYAN</sequence>
<accession>A0A482WDG0</accession>
<reference evidence="1 2" key="1">
    <citation type="submission" date="2017-03" db="EMBL/GenBank/DDBJ databases">
        <title>Genome of the blue death feigning beetle - Asbolus verrucosus.</title>
        <authorList>
            <person name="Rider S.D."/>
        </authorList>
    </citation>
    <scope>NUCLEOTIDE SEQUENCE [LARGE SCALE GENOMIC DNA]</scope>
    <source>
        <strain evidence="1">Butters</strain>
        <tissue evidence="1">Head and leg muscle</tissue>
    </source>
</reference>
<proteinExistence type="predicted"/>
<dbReference type="InterPro" id="IPR036412">
    <property type="entry name" value="HAD-like_sf"/>
</dbReference>
<dbReference type="Gene3D" id="3.40.50.1000">
    <property type="entry name" value="HAD superfamily/HAD-like"/>
    <property type="match status" value="2"/>
</dbReference>
<dbReference type="Pfam" id="PF13242">
    <property type="entry name" value="Hydrolase_like"/>
    <property type="match status" value="1"/>
</dbReference>
<organism evidence="1 2">
    <name type="scientific">Asbolus verrucosus</name>
    <name type="common">Desert ironclad beetle</name>
    <dbReference type="NCBI Taxonomy" id="1661398"/>
    <lineage>
        <taxon>Eukaryota</taxon>
        <taxon>Metazoa</taxon>
        <taxon>Ecdysozoa</taxon>
        <taxon>Arthropoda</taxon>
        <taxon>Hexapoda</taxon>
        <taxon>Insecta</taxon>
        <taxon>Pterygota</taxon>
        <taxon>Neoptera</taxon>
        <taxon>Endopterygota</taxon>
        <taxon>Coleoptera</taxon>
        <taxon>Polyphaga</taxon>
        <taxon>Cucujiformia</taxon>
        <taxon>Tenebrionidae</taxon>
        <taxon>Pimeliinae</taxon>
        <taxon>Asbolus</taxon>
    </lineage>
</organism>
<dbReference type="GO" id="GO:0016791">
    <property type="term" value="F:phosphatase activity"/>
    <property type="evidence" value="ECO:0007669"/>
    <property type="project" value="TreeGrafter"/>
</dbReference>
<keyword evidence="1" id="KW-0378">Hydrolase</keyword>
<dbReference type="AlphaFoldDB" id="A0A482WDG0"/>
<dbReference type="InterPro" id="IPR023214">
    <property type="entry name" value="HAD_sf"/>
</dbReference>
<dbReference type="STRING" id="1661398.A0A482WDG0"/>
<dbReference type="GO" id="GO:0005737">
    <property type="term" value="C:cytoplasm"/>
    <property type="evidence" value="ECO:0007669"/>
    <property type="project" value="TreeGrafter"/>
</dbReference>
<protein>
    <submittedName>
        <fullName evidence="1">Hydrolase 6 domain containing protein</fullName>
    </submittedName>
</protein>
<gene>
    <name evidence="1" type="ORF">BDFB_001605</name>
</gene>
<dbReference type="SUPFAM" id="SSF56784">
    <property type="entry name" value="HAD-like"/>
    <property type="match status" value="1"/>
</dbReference>
<keyword evidence="2" id="KW-1185">Reference proteome</keyword>
<dbReference type="PANTHER" id="PTHR19288:SF4">
    <property type="entry name" value="RE04130P-RELATED"/>
    <property type="match status" value="1"/>
</dbReference>
<comment type="caution">
    <text evidence="1">The sequence shown here is derived from an EMBL/GenBank/DDBJ whole genome shotgun (WGS) entry which is preliminary data.</text>
</comment>
<evidence type="ECO:0000313" key="1">
    <source>
        <dbReference type="EMBL" id="RZC42463.1"/>
    </source>
</evidence>
<dbReference type="Pfam" id="PF13344">
    <property type="entry name" value="Hydrolase_6"/>
    <property type="match status" value="1"/>
</dbReference>
<evidence type="ECO:0000313" key="2">
    <source>
        <dbReference type="Proteomes" id="UP000292052"/>
    </source>
</evidence>
<feature type="non-terminal residue" evidence="1">
    <location>
        <position position="297"/>
    </location>
</feature>
<dbReference type="OrthoDB" id="413953at2759"/>
<dbReference type="Proteomes" id="UP000292052">
    <property type="component" value="Unassembled WGS sequence"/>
</dbReference>
<dbReference type="PANTHER" id="PTHR19288">
    <property type="entry name" value="4-NITROPHENYLPHOSPHATASE-RELATED"/>
    <property type="match status" value="1"/>
</dbReference>
<name>A0A482WDG0_ASBVE</name>
<dbReference type="InterPro" id="IPR006357">
    <property type="entry name" value="HAD-SF_hydro_IIA"/>
</dbReference>
<dbReference type="EMBL" id="QDEB01007932">
    <property type="protein sequence ID" value="RZC42463.1"/>
    <property type="molecule type" value="Genomic_DNA"/>
</dbReference>